<dbReference type="AlphaFoldDB" id="A0ABD2Q245"/>
<feature type="coiled-coil region" evidence="5">
    <location>
        <begin position="213"/>
        <end position="247"/>
    </location>
</feature>
<evidence type="ECO:0000256" key="1">
    <source>
        <dbReference type="ARBA" id="ARBA00004370"/>
    </source>
</evidence>
<reference evidence="7 8" key="1">
    <citation type="submission" date="2024-11" db="EMBL/GenBank/DDBJ databases">
        <title>Adaptive evolution of stress response genes in parasites aligns with host niche diversity.</title>
        <authorList>
            <person name="Hahn C."/>
            <person name="Resl P."/>
        </authorList>
    </citation>
    <scope>NUCLEOTIDE SEQUENCE [LARGE SCALE GENOMIC DNA]</scope>
    <source>
        <strain evidence="7">EGGRZ-B1_66</strain>
        <tissue evidence="7">Body</tissue>
    </source>
</reference>
<dbReference type="Gene3D" id="3.30.479.30">
    <property type="entry name" value="Band 7 domain"/>
    <property type="match status" value="1"/>
</dbReference>
<dbReference type="EMBL" id="JBJKFK010001225">
    <property type="protein sequence ID" value="KAL3313688.1"/>
    <property type="molecule type" value="Genomic_DNA"/>
</dbReference>
<feature type="domain" description="Band 7" evidence="6">
    <location>
        <begin position="39"/>
        <end position="221"/>
    </location>
</feature>
<keyword evidence="8" id="KW-1185">Reference proteome</keyword>
<dbReference type="InterPro" id="IPR027705">
    <property type="entry name" value="Flotillin_fam"/>
</dbReference>
<evidence type="ECO:0000256" key="5">
    <source>
        <dbReference type="SAM" id="Coils"/>
    </source>
</evidence>
<comment type="caution">
    <text evidence="7">The sequence shown here is derived from an EMBL/GenBank/DDBJ whole genome shotgun (WGS) entry which is preliminary data.</text>
</comment>
<comment type="similarity">
    <text evidence="2 4">Belongs to the band 7/mec-2 family. Flotillin subfamily.</text>
</comment>
<evidence type="ECO:0000256" key="4">
    <source>
        <dbReference type="RuleBase" id="RU366054"/>
    </source>
</evidence>
<dbReference type="SMART" id="SM00244">
    <property type="entry name" value="PHB"/>
    <property type="match status" value="1"/>
</dbReference>
<dbReference type="InterPro" id="IPR031905">
    <property type="entry name" value="Flotillin_C"/>
</dbReference>
<protein>
    <submittedName>
        <fullName evidence="7">Flotillin-like protein 1</fullName>
    </submittedName>
</protein>
<dbReference type="PANTHER" id="PTHR13806">
    <property type="entry name" value="FLOTILLIN-RELATED"/>
    <property type="match status" value="1"/>
</dbReference>
<evidence type="ECO:0000256" key="2">
    <source>
        <dbReference type="ARBA" id="ARBA00007161"/>
    </source>
</evidence>
<dbReference type="InterPro" id="IPR001107">
    <property type="entry name" value="Band_7"/>
</dbReference>
<evidence type="ECO:0000256" key="3">
    <source>
        <dbReference type="ARBA" id="ARBA00023136"/>
    </source>
</evidence>
<dbReference type="CDD" id="cd03399">
    <property type="entry name" value="SPFH_flotillin"/>
    <property type="match status" value="1"/>
</dbReference>
<comment type="subcellular location">
    <subcellularLocation>
        <location evidence="1">Membrane</location>
    </subcellularLocation>
</comment>
<dbReference type="GO" id="GO:0016020">
    <property type="term" value="C:membrane"/>
    <property type="evidence" value="ECO:0007669"/>
    <property type="project" value="UniProtKB-SubCell"/>
</dbReference>
<gene>
    <name evidence="7" type="primary">FLOT1</name>
    <name evidence="7" type="ORF">Ciccas_007709</name>
</gene>
<dbReference type="SUPFAM" id="SSF117892">
    <property type="entry name" value="Band 7/SPFH domain"/>
    <property type="match status" value="1"/>
</dbReference>
<dbReference type="Proteomes" id="UP001626550">
    <property type="component" value="Unassembled WGS sequence"/>
</dbReference>
<organism evidence="7 8">
    <name type="scientific">Cichlidogyrus casuarinus</name>
    <dbReference type="NCBI Taxonomy" id="1844966"/>
    <lineage>
        <taxon>Eukaryota</taxon>
        <taxon>Metazoa</taxon>
        <taxon>Spiralia</taxon>
        <taxon>Lophotrochozoa</taxon>
        <taxon>Platyhelminthes</taxon>
        <taxon>Monogenea</taxon>
        <taxon>Monopisthocotylea</taxon>
        <taxon>Dactylogyridea</taxon>
        <taxon>Ancyrocephalidae</taxon>
        <taxon>Cichlidogyrus</taxon>
    </lineage>
</organism>
<keyword evidence="5" id="KW-0175">Coiled coil</keyword>
<evidence type="ECO:0000259" key="6">
    <source>
        <dbReference type="SMART" id="SM00244"/>
    </source>
</evidence>
<dbReference type="PANTHER" id="PTHR13806:SF46">
    <property type="entry name" value="FLOTILLIN-1-RELATED"/>
    <property type="match status" value="1"/>
</dbReference>
<keyword evidence="3" id="KW-0472">Membrane</keyword>
<dbReference type="Pfam" id="PF15975">
    <property type="entry name" value="Flot"/>
    <property type="match status" value="1"/>
</dbReference>
<proteinExistence type="inferred from homology"/>
<dbReference type="InterPro" id="IPR036013">
    <property type="entry name" value="Band_7/SPFH_dom_sf"/>
</dbReference>
<dbReference type="Pfam" id="PF01145">
    <property type="entry name" value="Band_7"/>
    <property type="match status" value="1"/>
</dbReference>
<accession>A0ABD2Q245</accession>
<evidence type="ECO:0000313" key="7">
    <source>
        <dbReference type="EMBL" id="KAL3313688.1"/>
    </source>
</evidence>
<name>A0ABD2Q245_9PLAT</name>
<sequence length="380" mass="41993">MTLIIESPRIYTTLGVPITVTGVAQVKIQGSNSEMLAAACEQFLGKAEYDIQEIAKETLEGHQRAIMGNMTVEEIYKDRKKFSKAVFEVASSDLVNMGISVVSYTLKDINDDQGYLQSLGMSRTAQVKKDARIGEAEARRDAGIKSAIAEQERVQAKLVNDIEVAQAKRDYELKKAAYDMEVQASKALSDKAYELQAAKTRQLIKAEEMQVKVVERKQQIEVEELEIKRKERQLDATVRKKAEAERYRLEKIAQAEKLRVIAEAEAEAESIRLKGHAEAEAIRALAKAEGEQMAKKAEAWQKYQGAARLEMILEALPRIAGEITGPLDNCKKVTVVSNGDGELGVAKLTGEILQVMSSLPKVIESMTGTKVLDAKPQHGS</sequence>
<evidence type="ECO:0000313" key="8">
    <source>
        <dbReference type="Proteomes" id="UP001626550"/>
    </source>
</evidence>